<sequence>MLQKLPKSTYLCQLILIKIFLPIPCFLLCQQKFIIIYQLIAHLILSFLINTFDPPFSLLQKCEHKFYNTHTQKYLEGRSIKQFSGDQLKYLWSHLNYLGLRVFSIVSIIQPGNSNLLPHHIPTFIYTSINSLHHSKHVPKHLDLLSILIAEKCNSKRYYSSNNNNVKENKINQLFNNQILMQFLQPKVIENECFCKQHKQPIELVILDSKLSNDQRVLCKSCSKLNPNKAEIVNYLLLKENFDRQQSERIKQYQPIIKPHIEYVENFQKVADAFKTRLVRQLDNFLWLSKDWITNLSDIAQQYSFLGELDAFIKQSQFVVDQRNTMQNIKKLNENWNIKIQKQLDRLNLQPEIKKCQDILCSLSQLVQNQEREINQEYSSHSKIQQPLKDELIYNRKDDFYQVLTQTKNFDRSYLNELLKLLRNQKITNCLEFFKNQSQLQFITSMIQNISEIDINQMNYSNDKYDQIRKELIQKISYDENIIEFLKFLVSLTSIDERFIQCGSNALNLLVEMKVDLREHSFENIRMRDTSLIGGNFVRCNFNGSEFDNVDISGVNLNQAQLFNCKWKNIKIHELNRLDGHSGRVRQSISLLMVL</sequence>
<dbReference type="AlphaFoldDB" id="A0CAZ5"/>
<dbReference type="Proteomes" id="UP000000600">
    <property type="component" value="Unassembled WGS sequence"/>
</dbReference>
<feature type="transmembrane region" description="Helical" evidence="1">
    <location>
        <begin position="6"/>
        <end position="27"/>
    </location>
</feature>
<dbReference type="PANTHER" id="PTHR45333:SF1">
    <property type="entry name" value="CHROMOSOME UNDETERMINED SCAFFOLD_625, WHOLE GENOME SHOTGUN SEQUENCE"/>
    <property type="match status" value="1"/>
</dbReference>
<evidence type="ECO:0000313" key="3">
    <source>
        <dbReference type="Proteomes" id="UP000000600"/>
    </source>
</evidence>
<dbReference type="FunFam" id="2.160.20.80:FF:000011">
    <property type="entry name" value="Uncharacterized protein"/>
    <property type="match status" value="1"/>
</dbReference>
<keyword evidence="1" id="KW-1133">Transmembrane helix</keyword>
<organism evidence="2 3">
    <name type="scientific">Paramecium tetraurelia</name>
    <dbReference type="NCBI Taxonomy" id="5888"/>
    <lineage>
        <taxon>Eukaryota</taxon>
        <taxon>Sar</taxon>
        <taxon>Alveolata</taxon>
        <taxon>Ciliophora</taxon>
        <taxon>Intramacronucleata</taxon>
        <taxon>Oligohymenophorea</taxon>
        <taxon>Peniculida</taxon>
        <taxon>Parameciidae</taxon>
        <taxon>Paramecium</taxon>
    </lineage>
</organism>
<accession>A0CAZ5</accession>
<dbReference type="EMBL" id="CT868055">
    <property type="protein sequence ID" value="CAK67962.1"/>
    <property type="molecule type" value="Genomic_DNA"/>
</dbReference>
<dbReference type="PANTHER" id="PTHR45333">
    <property type="entry name" value="MEMBRANE PROTEIN-RELATED"/>
    <property type="match status" value="1"/>
</dbReference>
<dbReference type="SUPFAM" id="SSF141571">
    <property type="entry name" value="Pentapeptide repeat-like"/>
    <property type="match status" value="1"/>
</dbReference>
<keyword evidence="1" id="KW-0812">Transmembrane</keyword>
<dbReference type="Pfam" id="PF00805">
    <property type="entry name" value="Pentapeptide"/>
    <property type="match status" value="1"/>
</dbReference>
<dbReference type="RefSeq" id="XP_001435359.1">
    <property type="nucleotide sequence ID" value="XM_001435322.2"/>
</dbReference>
<proteinExistence type="predicted"/>
<dbReference type="OrthoDB" id="10351628at2759"/>
<feature type="non-terminal residue" evidence="2">
    <location>
        <position position="595"/>
    </location>
</feature>
<dbReference type="KEGG" id="ptm:GSPATT00036745001"/>
<gene>
    <name evidence="2" type="ORF">GSPATT00036745001</name>
</gene>
<dbReference type="HOGENOM" id="CLU_459016_0_0_1"/>
<feature type="transmembrane region" description="Helical" evidence="1">
    <location>
        <begin position="34"/>
        <end position="52"/>
    </location>
</feature>
<dbReference type="OMA" id="FEREQCE"/>
<dbReference type="InParanoid" id="A0CAZ5"/>
<evidence type="ECO:0000256" key="1">
    <source>
        <dbReference type="SAM" id="Phobius"/>
    </source>
</evidence>
<keyword evidence="3" id="KW-1185">Reference proteome</keyword>
<dbReference type="GeneID" id="5021144"/>
<evidence type="ECO:0000313" key="2">
    <source>
        <dbReference type="EMBL" id="CAK67962.1"/>
    </source>
</evidence>
<reference evidence="2 3" key="1">
    <citation type="journal article" date="2006" name="Nature">
        <title>Global trends of whole-genome duplications revealed by the ciliate Paramecium tetraurelia.</title>
        <authorList>
            <consortium name="Genoscope"/>
            <person name="Aury J.-M."/>
            <person name="Jaillon O."/>
            <person name="Duret L."/>
            <person name="Noel B."/>
            <person name="Jubin C."/>
            <person name="Porcel B.M."/>
            <person name="Segurens B."/>
            <person name="Daubin V."/>
            <person name="Anthouard V."/>
            <person name="Aiach N."/>
            <person name="Arnaiz O."/>
            <person name="Billaut A."/>
            <person name="Beisson J."/>
            <person name="Blanc I."/>
            <person name="Bouhouche K."/>
            <person name="Camara F."/>
            <person name="Duharcourt S."/>
            <person name="Guigo R."/>
            <person name="Gogendeau D."/>
            <person name="Katinka M."/>
            <person name="Keller A.-M."/>
            <person name="Kissmehl R."/>
            <person name="Klotz C."/>
            <person name="Koll F."/>
            <person name="Le Moue A."/>
            <person name="Lepere C."/>
            <person name="Malinsky S."/>
            <person name="Nowacki M."/>
            <person name="Nowak J.K."/>
            <person name="Plattner H."/>
            <person name="Poulain J."/>
            <person name="Ruiz F."/>
            <person name="Serrano V."/>
            <person name="Zagulski M."/>
            <person name="Dessen P."/>
            <person name="Betermier M."/>
            <person name="Weissenbach J."/>
            <person name="Scarpelli C."/>
            <person name="Schachter V."/>
            <person name="Sperling L."/>
            <person name="Meyer E."/>
            <person name="Cohen J."/>
            <person name="Wincker P."/>
        </authorList>
    </citation>
    <scope>NUCLEOTIDE SEQUENCE [LARGE SCALE GENOMIC DNA]</scope>
    <source>
        <strain evidence="2 3">Stock d4-2</strain>
    </source>
</reference>
<keyword evidence="1" id="KW-0472">Membrane</keyword>
<dbReference type="Gene3D" id="2.160.20.80">
    <property type="entry name" value="E3 ubiquitin-protein ligase SopA"/>
    <property type="match status" value="1"/>
</dbReference>
<protein>
    <submittedName>
        <fullName evidence="2">Uncharacterized protein</fullName>
    </submittedName>
</protein>
<name>A0CAZ5_PARTE</name>
<dbReference type="InterPro" id="IPR001646">
    <property type="entry name" value="5peptide_repeat"/>
</dbReference>